<accession>A0ABQ2MSJ5</accession>
<evidence type="ECO:0000256" key="1">
    <source>
        <dbReference type="SAM" id="MobiDB-lite"/>
    </source>
</evidence>
<name>A0ABQ2MSJ5_9ACTN</name>
<dbReference type="InterPro" id="IPR046450">
    <property type="entry name" value="PA_dom_sf"/>
</dbReference>
<dbReference type="RefSeq" id="WP_229712203.1">
    <property type="nucleotide sequence ID" value="NZ_BMMP01000023.1"/>
</dbReference>
<dbReference type="Pfam" id="PF04389">
    <property type="entry name" value="Peptidase_M28"/>
    <property type="match status" value="1"/>
</dbReference>
<dbReference type="InterPro" id="IPR003137">
    <property type="entry name" value="PA_domain"/>
</dbReference>
<reference evidence="6" key="1">
    <citation type="journal article" date="2019" name="Int. J. Syst. Evol. Microbiol.">
        <title>The Global Catalogue of Microorganisms (GCM) 10K type strain sequencing project: providing services to taxonomists for standard genome sequencing and annotation.</title>
        <authorList>
            <consortium name="The Broad Institute Genomics Platform"/>
            <consortium name="The Broad Institute Genome Sequencing Center for Infectious Disease"/>
            <person name="Wu L."/>
            <person name="Ma J."/>
        </authorList>
    </citation>
    <scope>NUCLEOTIDE SEQUENCE [LARGE SCALE GENOMIC DNA]</scope>
    <source>
        <strain evidence="6">CGMCC 4.7178</strain>
    </source>
</reference>
<evidence type="ECO:0000313" key="6">
    <source>
        <dbReference type="Proteomes" id="UP000631535"/>
    </source>
</evidence>
<gene>
    <name evidence="5" type="ORF">GCM10012287_52090</name>
</gene>
<dbReference type="Gene3D" id="3.50.30.30">
    <property type="match status" value="1"/>
</dbReference>
<evidence type="ECO:0000256" key="2">
    <source>
        <dbReference type="SAM" id="SignalP"/>
    </source>
</evidence>
<dbReference type="PANTHER" id="PTHR12147">
    <property type="entry name" value="METALLOPEPTIDASE M28 FAMILY MEMBER"/>
    <property type="match status" value="1"/>
</dbReference>
<feature type="compositionally biased region" description="Low complexity" evidence="1">
    <location>
        <begin position="49"/>
        <end position="71"/>
    </location>
</feature>
<evidence type="ECO:0000259" key="4">
    <source>
        <dbReference type="Pfam" id="PF04389"/>
    </source>
</evidence>
<evidence type="ECO:0000259" key="3">
    <source>
        <dbReference type="Pfam" id="PF02225"/>
    </source>
</evidence>
<keyword evidence="2" id="KW-0732">Signal</keyword>
<feature type="chain" id="PRO_5047359861" evidence="2">
    <location>
        <begin position="42"/>
        <end position="538"/>
    </location>
</feature>
<proteinExistence type="predicted"/>
<dbReference type="Pfam" id="PF02225">
    <property type="entry name" value="PA"/>
    <property type="match status" value="1"/>
</dbReference>
<dbReference type="Proteomes" id="UP000631535">
    <property type="component" value="Unassembled WGS sequence"/>
</dbReference>
<dbReference type="SUPFAM" id="SSF52025">
    <property type="entry name" value="PA domain"/>
    <property type="match status" value="1"/>
</dbReference>
<feature type="region of interest" description="Disordered" evidence="1">
    <location>
        <begin position="169"/>
        <end position="188"/>
    </location>
</feature>
<sequence length="538" mass="55882">MPVPLSTTRRSPHGAARRGRTARSLAALTAAVLATPLLVTAAASPAAADTTAQPASSKSSGSQGSSFSASADEGSKLAKKLVRRTGVKGAMRHMKAFNAIAEHAGEGNRAAGSRGHELSAKYAGTVLKAAGYEVTYQDFDFIYRETLAEKLTVRTPGERDVPVKVMTYTKSTPEGGTEAAVTPVPVDEDGTTGCTAEDYESGDFDGRIALIQRGGCTFAEKQAAAADAGAVVAVVYNNEEGELSGTLEDPSNGRIPTGGISKEDGEALAADAEAGDVTVNVELREFQEERSTPNVIAETPGGDADNVVMLGAHLDSVGEGPGMNDNASGSSGILETALQFAAAGGTEHHGKSGGKGGYDGNKVRFALWTAEEVGLRGSEHYVSELSEAERKKVALYLNFDMIASPNYGLFVYDGDDSDGEGSGPGPEGSALLERDIVEFMAGRGAEARGTDFDGRSDYGPFIEAGIPSGGAKTGAEDLKTEEEQKLWGGEANAAYDGCYHLKCDDLGNIDKKAFDLNVKVMANAVGHYAHDLGGLPRP</sequence>
<keyword evidence="6" id="KW-1185">Reference proteome</keyword>
<feature type="compositionally biased region" description="Basic residues" evidence="1">
    <location>
        <begin position="10"/>
        <end position="21"/>
    </location>
</feature>
<feature type="region of interest" description="Disordered" evidence="1">
    <location>
        <begin position="49"/>
        <end position="73"/>
    </location>
</feature>
<dbReference type="PANTHER" id="PTHR12147:SF26">
    <property type="entry name" value="PEPTIDASE M28 DOMAIN-CONTAINING PROTEIN"/>
    <property type="match status" value="1"/>
</dbReference>
<dbReference type="InterPro" id="IPR045175">
    <property type="entry name" value="M28_fam"/>
</dbReference>
<dbReference type="SUPFAM" id="SSF53187">
    <property type="entry name" value="Zn-dependent exopeptidases"/>
    <property type="match status" value="1"/>
</dbReference>
<feature type="domain" description="PA" evidence="3">
    <location>
        <begin position="186"/>
        <end position="268"/>
    </location>
</feature>
<feature type="signal peptide" evidence="2">
    <location>
        <begin position="1"/>
        <end position="41"/>
    </location>
</feature>
<evidence type="ECO:0000313" key="5">
    <source>
        <dbReference type="EMBL" id="GGO57068.1"/>
    </source>
</evidence>
<comment type="caution">
    <text evidence="5">The sequence shown here is derived from an EMBL/GenBank/DDBJ whole genome shotgun (WGS) entry which is preliminary data.</text>
</comment>
<organism evidence="5 6">
    <name type="scientific">Streptomyces daqingensis</name>
    <dbReference type="NCBI Taxonomy" id="1472640"/>
    <lineage>
        <taxon>Bacteria</taxon>
        <taxon>Bacillati</taxon>
        <taxon>Actinomycetota</taxon>
        <taxon>Actinomycetes</taxon>
        <taxon>Kitasatosporales</taxon>
        <taxon>Streptomycetaceae</taxon>
        <taxon>Streptomyces</taxon>
    </lineage>
</organism>
<dbReference type="InterPro" id="IPR007484">
    <property type="entry name" value="Peptidase_M28"/>
</dbReference>
<dbReference type="EMBL" id="BMMP01000023">
    <property type="protein sequence ID" value="GGO57068.1"/>
    <property type="molecule type" value="Genomic_DNA"/>
</dbReference>
<feature type="domain" description="Peptidase M28" evidence="4">
    <location>
        <begin position="294"/>
        <end position="524"/>
    </location>
</feature>
<protein>
    <submittedName>
        <fullName evidence="5">Amidohydrolase</fullName>
    </submittedName>
</protein>
<dbReference type="Gene3D" id="3.40.630.10">
    <property type="entry name" value="Zn peptidases"/>
    <property type="match status" value="1"/>
</dbReference>
<feature type="region of interest" description="Disordered" evidence="1">
    <location>
        <begin position="1"/>
        <end position="22"/>
    </location>
</feature>